<sequence>MSVELMTRVRTVHGALKLTDVVPPEQLVSSVGRRVEVLEGGEAVRRQDAVALFRESVRASLLEPSREYGMDRYTFAFFSCRSSWRYFRSEARILGSWLWGATQRYFRSHCVQRRKPHHDARVNGEDGYLLHQDEGSDQLDQLLFGERGVVLIHLLTLLLDPFTPHAADG</sequence>
<protein>
    <submittedName>
        <fullName evidence="1">Uncharacterized protein</fullName>
    </submittedName>
</protein>
<organism evidence="1 2">
    <name type="scientific">Liparis tanakae</name>
    <name type="common">Tanaka's snailfish</name>
    <dbReference type="NCBI Taxonomy" id="230148"/>
    <lineage>
        <taxon>Eukaryota</taxon>
        <taxon>Metazoa</taxon>
        <taxon>Chordata</taxon>
        <taxon>Craniata</taxon>
        <taxon>Vertebrata</taxon>
        <taxon>Euteleostomi</taxon>
        <taxon>Actinopterygii</taxon>
        <taxon>Neopterygii</taxon>
        <taxon>Teleostei</taxon>
        <taxon>Neoteleostei</taxon>
        <taxon>Acanthomorphata</taxon>
        <taxon>Eupercaria</taxon>
        <taxon>Perciformes</taxon>
        <taxon>Cottioidei</taxon>
        <taxon>Cottales</taxon>
        <taxon>Liparidae</taxon>
        <taxon>Liparis</taxon>
    </lineage>
</organism>
<proteinExistence type="predicted"/>
<dbReference type="Proteomes" id="UP000314294">
    <property type="component" value="Unassembled WGS sequence"/>
</dbReference>
<evidence type="ECO:0000313" key="2">
    <source>
        <dbReference type="Proteomes" id="UP000314294"/>
    </source>
</evidence>
<dbReference type="AlphaFoldDB" id="A0A4Z2G2B8"/>
<accession>A0A4Z2G2B8</accession>
<name>A0A4Z2G2B8_9TELE</name>
<evidence type="ECO:0000313" key="1">
    <source>
        <dbReference type="EMBL" id="TNN47706.1"/>
    </source>
</evidence>
<dbReference type="EMBL" id="SRLO01000727">
    <property type="protein sequence ID" value="TNN47706.1"/>
    <property type="molecule type" value="Genomic_DNA"/>
</dbReference>
<gene>
    <name evidence="1" type="ORF">EYF80_042083</name>
</gene>
<reference evidence="1 2" key="1">
    <citation type="submission" date="2019-03" db="EMBL/GenBank/DDBJ databases">
        <title>First draft genome of Liparis tanakae, snailfish: a comprehensive survey of snailfish specific genes.</title>
        <authorList>
            <person name="Kim W."/>
            <person name="Song I."/>
            <person name="Jeong J.-H."/>
            <person name="Kim D."/>
            <person name="Kim S."/>
            <person name="Ryu S."/>
            <person name="Song J.Y."/>
            <person name="Lee S.K."/>
        </authorList>
    </citation>
    <scope>NUCLEOTIDE SEQUENCE [LARGE SCALE GENOMIC DNA]</scope>
    <source>
        <tissue evidence="1">Muscle</tissue>
    </source>
</reference>
<comment type="caution">
    <text evidence="1">The sequence shown here is derived from an EMBL/GenBank/DDBJ whole genome shotgun (WGS) entry which is preliminary data.</text>
</comment>
<keyword evidence="2" id="KW-1185">Reference proteome</keyword>